<feature type="region of interest" description="Disordered" evidence="6">
    <location>
        <begin position="410"/>
        <end position="433"/>
    </location>
</feature>
<dbReference type="InterPro" id="IPR009003">
    <property type="entry name" value="Peptidase_S1_PA"/>
</dbReference>
<protein>
    <recommendedName>
        <fullName evidence="9">Serine protease</fullName>
    </recommendedName>
</protein>
<evidence type="ECO:0000256" key="7">
    <source>
        <dbReference type="SAM" id="Phobius"/>
    </source>
</evidence>
<sequence>MILVEEFMYIINYVIVPRFVRCVLRLCYLFLSVIYYLFYCVWFWFTVAFRVTELAMPDVMIFPLELHHMTPSGFVFSSPGTGKKVLFSLNAAGFFANGLKEAMISTSSFTSLGANPRGVFNFFVDGKLVGTGFRATLHNKTFLFTASHVFKLLDGQRITVVHNKKKVIMEFKDFKVAFCAPSHDVVCLFDNGLIKALGVKDLKMDRWVLGSNVLVRGTQDAFNWFQSPGVSSFMAPMKEGVKSLIYQIQYSASTLNGWSGSPILSASGKVVGIHLGSHAVVQENVGVAITDLLYTFLGMHVTKNESFEEYGTDEWKRQLARFQNRIEFVEERFTDDSAGNFYYPGTWADEVEDQDDDDTYFDSPLYFDESQDFQSGSEGSLKLTSSPISPISVTLPVISPVQVVSVISTNKQSTPAKPASVSVVSPIPQQHQP</sequence>
<keyword evidence="4" id="KW-0378">Hydrolase</keyword>
<name>A0A514D1L3_9VIRU</name>
<dbReference type="GO" id="GO:0008236">
    <property type="term" value="F:serine-type peptidase activity"/>
    <property type="evidence" value="ECO:0007669"/>
    <property type="project" value="UniProtKB-KW"/>
</dbReference>
<feature type="transmembrane region" description="Helical" evidence="7">
    <location>
        <begin position="26"/>
        <end position="45"/>
    </location>
</feature>
<gene>
    <name evidence="8" type="ORF">H1Rhizo277897_000002</name>
</gene>
<proteinExistence type="inferred from homology"/>
<dbReference type="PRINTS" id="PR00839">
    <property type="entry name" value="V8PROTEASE"/>
</dbReference>
<keyword evidence="2" id="KW-0645">Protease</keyword>
<evidence type="ECO:0000256" key="5">
    <source>
        <dbReference type="ARBA" id="ARBA00022825"/>
    </source>
</evidence>
<dbReference type="Gene3D" id="2.40.10.10">
    <property type="entry name" value="Trypsin-like serine proteases"/>
    <property type="match status" value="2"/>
</dbReference>
<evidence type="ECO:0000313" key="8">
    <source>
        <dbReference type="EMBL" id="QDH87500.1"/>
    </source>
</evidence>
<keyword evidence="5" id="KW-0720">Serine protease</keyword>
<evidence type="ECO:0008006" key="9">
    <source>
        <dbReference type="Google" id="ProtNLM"/>
    </source>
</evidence>
<evidence type="ECO:0000256" key="4">
    <source>
        <dbReference type="ARBA" id="ARBA00022801"/>
    </source>
</evidence>
<comment type="similarity">
    <text evidence="1">Belongs to the peptidase S1B family.</text>
</comment>
<dbReference type="GO" id="GO:0006508">
    <property type="term" value="P:proteolysis"/>
    <property type="evidence" value="ECO:0007669"/>
    <property type="project" value="UniProtKB-KW"/>
</dbReference>
<evidence type="ECO:0000256" key="2">
    <source>
        <dbReference type="ARBA" id="ARBA00022670"/>
    </source>
</evidence>
<dbReference type="SUPFAM" id="SSF50494">
    <property type="entry name" value="Trypsin-like serine proteases"/>
    <property type="match status" value="1"/>
</dbReference>
<keyword evidence="3" id="KW-0732">Signal</keyword>
<keyword evidence="7" id="KW-1133">Transmembrane helix</keyword>
<dbReference type="EMBL" id="MN033414">
    <property type="protein sequence ID" value="QDH87500.1"/>
    <property type="molecule type" value="Genomic_DNA"/>
</dbReference>
<evidence type="ECO:0000256" key="6">
    <source>
        <dbReference type="SAM" id="MobiDB-lite"/>
    </source>
</evidence>
<dbReference type="InterPro" id="IPR043504">
    <property type="entry name" value="Peptidase_S1_PA_chymotrypsin"/>
</dbReference>
<organism evidence="8">
    <name type="scientific">Riboviria sp</name>
    <dbReference type="NCBI Taxonomy" id="2585031"/>
    <lineage>
        <taxon>Viruses</taxon>
        <taxon>Riboviria</taxon>
    </lineage>
</organism>
<keyword evidence="7" id="KW-0472">Membrane</keyword>
<evidence type="ECO:0000256" key="3">
    <source>
        <dbReference type="ARBA" id="ARBA00022729"/>
    </source>
</evidence>
<keyword evidence="7" id="KW-0812">Transmembrane</keyword>
<reference evidence="8" key="1">
    <citation type="submission" date="2019-05" db="EMBL/GenBank/DDBJ databases">
        <title>Metatranscriptomic reconstruction reveals RNA viruses with the potential to shape carbon cycling in soil.</title>
        <authorList>
            <person name="Starr E.P."/>
            <person name="Nuccio E."/>
            <person name="Pett-Ridge J."/>
            <person name="Banfield J.F."/>
            <person name="Firestone M.K."/>
        </authorList>
    </citation>
    <scope>NUCLEOTIDE SEQUENCE</scope>
    <source>
        <strain evidence="8">H1_Rhizo_27_scaffold_7897</strain>
    </source>
</reference>
<accession>A0A514D1L3</accession>
<evidence type="ECO:0000256" key="1">
    <source>
        <dbReference type="ARBA" id="ARBA00008764"/>
    </source>
</evidence>
<dbReference type="InterPro" id="IPR008256">
    <property type="entry name" value="Peptidase_S1B"/>
</dbReference>